<comment type="similarity">
    <text evidence="1">Belongs to the ATP-dependent AMP-binding enzyme family.</text>
</comment>
<name>A0A4Y6PRI9_PERCE</name>
<dbReference type="InterPro" id="IPR020845">
    <property type="entry name" value="AMP-binding_CS"/>
</dbReference>
<evidence type="ECO:0000313" key="4">
    <source>
        <dbReference type="EMBL" id="QDG50729.1"/>
    </source>
</evidence>
<evidence type="ECO:0000256" key="2">
    <source>
        <dbReference type="SAM" id="MobiDB-lite"/>
    </source>
</evidence>
<evidence type="ECO:0000256" key="1">
    <source>
        <dbReference type="ARBA" id="ARBA00006432"/>
    </source>
</evidence>
<feature type="region of interest" description="Disordered" evidence="2">
    <location>
        <begin position="1"/>
        <end position="23"/>
    </location>
</feature>
<dbReference type="PANTHER" id="PTHR22754">
    <property type="entry name" value="DISCO-INTERACTING PROTEIN 2 DIP2 -RELATED"/>
    <property type="match status" value="1"/>
</dbReference>
<dbReference type="Pfam" id="PF00501">
    <property type="entry name" value="AMP-binding"/>
    <property type="match status" value="1"/>
</dbReference>
<dbReference type="GO" id="GO:0016874">
    <property type="term" value="F:ligase activity"/>
    <property type="evidence" value="ECO:0007669"/>
    <property type="project" value="UniProtKB-KW"/>
</dbReference>
<dbReference type="Proteomes" id="UP000315995">
    <property type="component" value="Chromosome"/>
</dbReference>
<dbReference type="Gene3D" id="3.40.50.12780">
    <property type="entry name" value="N-terminal domain of ligase-like"/>
    <property type="match status" value="1"/>
</dbReference>
<dbReference type="GO" id="GO:0070566">
    <property type="term" value="F:adenylyltransferase activity"/>
    <property type="evidence" value="ECO:0007669"/>
    <property type="project" value="TreeGrafter"/>
</dbReference>
<dbReference type="InterPro" id="IPR042099">
    <property type="entry name" value="ANL_N_sf"/>
</dbReference>
<evidence type="ECO:0000313" key="5">
    <source>
        <dbReference type="Proteomes" id="UP000315995"/>
    </source>
</evidence>
<protein>
    <submittedName>
        <fullName evidence="4">Fatty acyl-AMP ligase</fullName>
    </submittedName>
</protein>
<dbReference type="EMBL" id="CP041186">
    <property type="protein sequence ID" value="QDG50729.1"/>
    <property type="molecule type" value="Genomic_DNA"/>
</dbReference>
<dbReference type="InterPro" id="IPR000873">
    <property type="entry name" value="AMP-dep_synth/lig_dom"/>
</dbReference>
<dbReference type="Gene3D" id="3.30.300.30">
    <property type="match status" value="1"/>
</dbReference>
<feature type="compositionally biased region" description="Low complexity" evidence="2">
    <location>
        <begin position="1"/>
        <end position="12"/>
    </location>
</feature>
<dbReference type="PROSITE" id="PS00455">
    <property type="entry name" value="AMP_BINDING"/>
    <property type="match status" value="1"/>
</dbReference>
<dbReference type="AlphaFoldDB" id="A0A4Y6PRI9"/>
<dbReference type="GO" id="GO:0006633">
    <property type="term" value="P:fatty acid biosynthetic process"/>
    <property type="evidence" value="ECO:0007669"/>
    <property type="project" value="TreeGrafter"/>
</dbReference>
<dbReference type="PANTHER" id="PTHR22754:SF32">
    <property type="entry name" value="DISCO-INTERACTING PROTEIN 2"/>
    <property type="match status" value="1"/>
</dbReference>
<keyword evidence="4" id="KW-0436">Ligase</keyword>
<feature type="domain" description="AMP-dependent synthetase/ligase" evidence="3">
    <location>
        <begin position="57"/>
        <end position="456"/>
    </location>
</feature>
<proteinExistence type="inferred from homology"/>
<dbReference type="GO" id="GO:0005886">
    <property type="term" value="C:plasma membrane"/>
    <property type="evidence" value="ECO:0007669"/>
    <property type="project" value="TreeGrafter"/>
</dbReference>
<keyword evidence="5" id="KW-1185">Reference proteome</keyword>
<gene>
    <name evidence="4" type="ORF">FIV42_08295</name>
</gene>
<reference evidence="4 5" key="1">
    <citation type="submission" date="2019-06" db="EMBL/GenBank/DDBJ databases">
        <title>Persicimonas caeni gen. nov., sp. nov., a predatory bacterium isolated from solar saltern.</title>
        <authorList>
            <person name="Wang S."/>
        </authorList>
    </citation>
    <scope>NUCLEOTIDE SEQUENCE [LARGE SCALE GENOMIC DNA]</scope>
    <source>
        <strain evidence="4 5">YN101</strain>
    </source>
</reference>
<dbReference type="OrthoDB" id="5480912at2"/>
<accession>A0A5B8Y225</accession>
<accession>A0A4Y6PRI9</accession>
<evidence type="ECO:0000259" key="3">
    <source>
        <dbReference type="Pfam" id="PF00501"/>
    </source>
</evidence>
<sequence>MQSVLVSKASDSSESDSSEEVVWRRAEGWQDKVPQSVWDALPDPEESLPAIFARRYEEDPTAVALHVVSLAGAELDAAPITFEQLWERVHRAAALLDARGVEAGDRVVLSLDGIADFVAFFLASMGLQAIPVPLPPVTELRMPQAFIERIESVCQDCRPRVLVGDLPERWADLELDGGIVEIFVDANNLADADAAEITLDFDCELSQPAYLQYTSGSTGHPKGVVVTHGNAVANLRASTLGGHFSPADRSFSWLPLFHDMGLIGGPLLGLFVGFAPYLMRPSDFVTRPDSWLRGVEQFGATFIVAPNFAYAVAARKLPDRLVEGLDLSSVRLAFNGAEPIDHRTVKAFLERFAPCGFDPQAFFPVYGLAEATLSVAFPSPGETVRYDSVSRTGLAAEQLAEPADAEAASTATFVGVGRIVPEHDLIIRDLDTDRALDARQVGEICVRGPSVSPRYYEVDAEDDTAREELRTGDMGYVADGQLYVVDRIKDLIIVAGQNYAPSDIERHIGRLGGARKGRVVALTRTDETLGTEQLVVVCEVSPGHLRPLDELSDTIKRVVKRHFGLSVAELALVPPGSIPKTSSGKIKRRTTQQLLDAGRLDSMREPRVRVRETLRHLKKTGTRVALHWIQQLRAKSPIH</sequence>
<organism evidence="4 5">
    <name type="scientific">Persicimonas caeni</name>
    <dbReference type="NCBI Taxonomy" id="2292766"/>
    <lineage>
        <taxon>Bacteria</taxon>
        <taxon>Deltaproteobacteria</taxon>
        <taxon>Bradymonadales</taxon>
        <taxon>Bradymonadaceae</taxon>
        <taxon>Persicimonas</taxon>
    </lineage>
</organism>
<dbReference type="SUPFAM" id="SSF56801">
    <property type="entry name" value="Acetyl-CoA synthetase-like"/>
    <property type="match status" value="1"/>
</dbReference>
<dbReference type="InterPro" id="IPR045851">
    <property type="entry name" value="AMP-bd_C_sf"/>
</dbReference>
<dbReference type="RefSeq" id="WP_141197221.1">
    <property type="nucleotide sequence ID" value="NZ_CP041186.1"/>
</dbReference>